<keyword evidence="5 6" id="KW-0223">Dioxygenase</keyword>
<dbReference type="EC" id="1.13.11.-" evidence="5"/>
<dbReference type="PANTHER" id="PTHR10543:SF89">
    <property type="entry name" value="CAROTENOID 9,10(9',10')-CLEAVAGE DIOXYGENASE 1"/>
    <property type="match status" value="1"/>
</dbReference>
<protein>
    <recommendedName>
        <fullName evidence="5">Dioxygenase</fullName>
        <ecNumber evidence="5">1.13.11.-</ecNumber>
    </recommendedName>
</protein>
<evidence type="ECO:0000256" key="5">
    <source>
        <dbReference type="RuleBase" id="RU364048"/>
    </source>
</evidence>
<dbReference type="PANTHER" id="PTHR10543">
    <property type="entry name" value="BETA-CAROTENE DIOXYGENASE"/>
    <property type="match status" value="1"/>
</dbReference>
<keyword evidence="4 5" id="KW-0408">Iron</keyword>
<comment type="similarity">
    <text evidence="1 5">Belongs to the carotenoid oxygenase family.</text>
</comment>
<evidence type="ECO:0000256" key="1">
    <source>
        <dbReference type="ARBA" id="ARBA00006787"/>
    </source>
</evidence>
<comment type="caution">
    <text evidence="6">The sequence shown here is derived from an EMBL/GenBank/DDBJ whole genome shotgun (WGS) entry which is preliminary data.</text>
</comment>
<dbReference type="InterPro" id="IPR004294">
    <property type="entry name" value="Carotenoid_Oase"/>
</dbReference>
<evidence type="ECO:0000313" key="7">
    <source>
        <dbReference type="Proteomes" id="UP001235269"/>
    </source>
</evidence>
<accession>A0ABU0IEU8</accession>
<dbReference type="RefSeq" id="WP_307158950.1">
    <property type="nucleotide sequence ID" value="NZ_JAUSWH010000010.1"/>
</dbReference>
<keyword evidence="2 5" id="KW-0479">Metal-binding</keyword>
<comment type="cofactor">
    <cofactor evidence="5">
        <name>Fe(2+)</name>
        <dbReference type="ChEBI" id="CHEBI:29033"/>
    </cofactor>
    <text evidence="5">Binds 1 Fe(2+) ion per subunit.</text>
</comment>
<keyword evidence="3 5" id="KW-0560">Oxidoreductase</keyword>
<evidence type="ECO:0000313" key="6">
    <source>
        <dbReference type="EMBL" id="MDQ0456767.1"/>
    </source>
</evidence>
<evidence type="ECO:0000256" key="3">
    <source>
        <dbReference type="ARBA" id="ARBA00023002"/>
    </source>
</evidence>
<evidence type="ECO:0000256" key="2">
    <source>
        <dbReference type="ARBA" id="ARBA00022723"/>
    </source>
</evidence>
<keyword evidence="7" id="KW-1185">Reference proteome</keyword>
<dbReference type="EMBL" id="JAUSWH010000010">
    <property type="protein sequence ID" value="MDQ0456767.1"/>
    <property type="molecule type" value="Genomic_DNA"/>
</dbReference>
<organism evidence="6 7">
    <name type="scientific">Rhizobium paknamense</name>
    <dbReference type="NCBI Taxonomy" id="1206817"/>
    <lineage>
        <taxon>Bacteria</taxon>
        <taxon>Pseudomonadati</taxon>
        <taxon>Pseudomonadota</taxon>
        <taxon>Alphaproteobacteria</taxon>
        <taxon>Hyphomicrobiales</taxon>
        <taxon>Rhizobiaceae</taxon>
        <taxon>Rhizobium/Agrobacterium group</taxon>
        <taxon>Rhizobium</taxon>
    </lineage>
</organism>
<reference evidence="6 7" key="1">
    <citation type="submission" date="2023-07" db="EMBL/GenBank/DDBJ databases">
        <title>Genomic Encyclopedia of Type Strains, Phase IV (KMG-IV): sequencing the most valuable type-strain genomes for metagenomic binning, comparative biology and taxonomic classification.</title>
        <authorList>
            <person name="Goeker M."/>
        </authorList>
    </citation>
    <scope>NUCLEOTIDE SEQUENCE [LARGE SCALE GENOMIC DNA]</scope>
    <source>
        <strain evidence="6 7">DSM 100301</strain>
    </source>
</reference>
<dbReference type="Proteomes" id="UP001235269">
    <property type="component" value="Unassembled WGS sequence"/>
</dbReference>
<gene>
    <name evidence="6" type="ORF">QO005_003112</name>
</gene>
<dbReference type="GO" id="GO:0051213">
    <property type="term" value="F:dioxygenase activity"/>
    <property type="evidence" value="ECO:0007669"/>
    <property type="project" value="UniProtKB-KW"/>
</dbReference>
<proteinExistence type="inferred from homology"/>
<name>A0ABU0IEU8_9HYPH</name>
<evidence type="ECO:0000256" key="4">
    <source>
        <dbReference type="ARBA" id="ARBA00023004"/>
    </source>
</evidence>
<dbReference type="Pfam" id="PF03055">
    <property type="entry name" value="RPE65"/>
    <property type="match status" value="1"/>
</dbReference>
<sequence>MTTPFPRIPEFTGALYTPARFEGEVFDLEVEGKVPEEIDGTFFQVAPDPQYPPMLGTDMFFNGDGAISAFRFKKGHVDFQRRYVMTERLKAQRAARASLHGVYRNPYTNDPSVQDLNNSTANTNVIVHAGKLLALKEDSAPYALDPVSLETIGLWDFNGQLTSATFTAHPKIDPATGDLLCFGYEAKGEATPDIVYYEIDAHGRKKRETWIVAPYAAMIHDFAVTEHYVVFPLMPLTIDVERMKQGGKHFQWQPGLDQLFGVMRRDGDGRDVRWFTAPNGFQGHTLNAFDDRDRIYIDMPVTSGNIFYFFPQADGTVPPPETLSSNMMRVTIDMTSSSSGLEMTALTRFACEFPRSDDRYMGQPYNHGFMLAMDPTKPYDEARIGPRPFQFFNQLAHLNVVTGKTKTWFADDQSCFQEPIFVPKSADAPEGEGYVIGLCNQLAERSTDLLVLDAQHIDEGPIATIKLPMRLRMSLHGNWVPGNVLSAA</sequence>